<evidence type="ECO:0000256" key="1">
    <source>
        <dbReference type="SAM" id="MobiDB-lite"/>
    </source>
</evidence>
<dbReference type="PANTHER" id="PTHR21180">
    <property type="entry name" value="ENDONUCLEASE/EXONUCLEASE/PHOSPHATASE FAMILY DOMAIN-CONTAINING PROTEIN 1"/>
    <property type="match status" value="1"/>
</dbReference>
<feature type="compositionally biased region" description="Basic and acidic residues" evidence="1">
    <location>
        <begin position="9"/>
        <end position="19"/>
    </location>
</feature>
<comment type="caution">
    <text evidence="4">The sequence shown here is derived from an EMBL/GenBank/DDBJ whole genome shotgun (WGS) entry which is preliminary data.</text>
</comment>
<keyword evidence="2" id="KW-1133">Transmembrane helix</keyword>
<dbReference type="Gene3D" id="3.10.560.10">
    <property type="entry name" value="Outer membrane lipoprotein wza domain like"/>
    <property type="match status" value="1"/>
</dbReference>
<dbReference type="Pfam" id="PF12836">
    <property type="entry name" value="HHH_3"/>
    <property type="match status" value="1"/>
</dbReference>
<dbReference type="Proteomes" id="UP000772196">
    <property type="component" value="Unassembled WGS sequence"/>
</dbReference>
<feature type="region of interest" description="Disordered" evidence="1">
    <location>
        <begin position="1"/>
        <end position="45"/>
    </location>
</feature>
<keyword evidence="2" id="KW-0472">Membrane</keyword>
<gene>
    <name evidence="4" type="ORF">HFV08_14885</name>
</gene>
<accession>A0ABX1H297</accession>
<dbReference type="SUPFAM" id="SSF47781">
    <property type="entry name" value="RuvA domain 2-like"/>
    <property type="match status" value="1"/>
</dbReference>
<feature type="region of interest" description="Disordered" evidence="1">
    <location>
        <begin position="103"/>
        <end position="131"/>
    </location>
</feature>
<proteinExistence type="predicted"/>
<dbReference type="InterPro" id="IPR019554">
    <property type="entry name" value="Soluble_ligand-bd"/>
</dbReference>
<keyword evidence="2" id="KW-0812">Transmembrane</keyword>
<dbReference type="InterPro" id="IPR051675">
    <property type="entry name" value="Endo/Exo/Phosphatase_dom_1"/>
</dbReference>
<feature type="compositionally biased region" description="Acidic residues" evidence="1">
    <location>
        <begin position="20"/>
        <end position="32"/>
    </location>
</feature>
<feature type="compositionally biased region" description="Gly residues" evidence="1">
    <location>
        <begin position="201"/>
        <end position="219"/>
    </location>
</feature>
<dbReference type="Pfam" id="PF10531">
    <property type="entry name" value="SLBB"/>
    <property type="match status" value="1"/>
</dbReference>
<dbReference type="InterPro" id="IPR003583">
    <property type="entry name" value="Hlx-hairpin-Hlx_DNA-bd_motif"/>
</dbReference>
<dbReference type="SMART" id="SM00278">
    <property type="entry name" value="HhH1"/>
    <property type="match status" value="2"/>
</dbReference>
<feature type="domain" description="Helix-hairpin-helix DNA-binding motif class 1" evidence="3">
    <location>
        <begin position="275"/>
        <end position="294"/>
    </location>
</feature>
<evidence type="ECO:0000313" key="4">
    <source>
        <dbReference type="EMBL" id="NKI42497.1"/>
    </source>
</evidence>
<dbReference type="EMBL" id="JAAWWP010000008">
    <property type="protein sequence ID" value="NKI42497.1"/>
    <property type="molecule type" value="Genomic_DNA"/>
</dbReference>
<evidence type="ECO:0000256" key="2">
    <source>
        <dbReference type="SAM" id="Phobius"/>
    </source>
</evidence>
<dbReference type="PANTHER" id="PTHR21180:SF32">
    <property type="entry name" value="ENDONUCLEASE_EXONUCLEASE_PHOSPHATASE FAMILY DOMAIN-CONTAINING PROTEIN 1"/>
    <property type="match status" value="1"/>
</dbReference>
<evidence type="ECO:0000313" key="5">
    <source>
        <dbReference type="Proteomes" id="UP000772196"/>
    </source>
</evidence>
<sequence length="297" mass="30605">MAPGPARTADGKPRHRDGEGTEPEDAEPEDIDPATRELPGVPSASVSWRERAFPALRERLPLWLQTRCGLERRSVIALAAVLVLAAGFALQHFWSGRTQSVRPPDVVRTVSPSRGAEPGTAGTAPATGASPATGGEIYVDVGGKVRRPGLQRLPRGSRVADALRRAGGVRPGTDITRLNKARVLMDGEQLLVGEASSEGALGNGGTNGTGAGTPSGGAVGAAPSGAGQSGAAAGTPVPLNMATVEQLDALPGVGPVLAQHIIDYRTQHGGFRSVDELRQVKGIGDGRFADLRDLVQP</sequence>
<organism evidence="4 5">
    <name type="scientific">Streptomyces physcomitrii</name>
    <dbReference type="NCBI Taxonomy" id="2724184"/>
    <lineage>
        <taxon>Bacteria</taxon>
        <taxon>Bacillati</taxon>
        <taxon>Actinomycetota</taxon>
        <taxon>Actinomycetes</taxon>
        <taxon>Kitasatosporales</taxon>
        <taxon>Streptomycetaceae</taxon>
        <taxon>Streptomyces</taxon>
    </lineage>
</organism>
<reference evidence="4 5" key="1">
    <citation type="submission" date="2020-04" db="EMBL/GenBank/DDBJ databases">
        <title>Phylogenetic Diversity and Antibacterial Activity against Ralstonia solanacearum of Endophytic Actinomycete Isolated from Moss.</title>
        <authorList>
            <person name="Zhuang X."/>
        </authorList>
    </citation>
    <scope>NUCLEOTIDE SEQUENCE [LARGE SCALE GENOMIC DNA]</scope>
    <source>
        <strain evidence="4 5">LD120</strain>
    </source>
</reference>
<name>A0ABX1H297_9ACTN</name>
<evidence type="ECO:0000259" key="3">
    <source>
        <dbReference type="SMART" id="SM00278"/>
    </source>
</evidence>
<feature type="transmembrane region" description="Helical" evidence="2">
    <location>
        <begin position="75"/>
        <end position="94"/>
    </location>
</feature>
<feature type="domain" description="Helix-hairpin-helix DNA-binding motif class 1" evidence="3">
    <location>
        <begin position="245"/>
        <end position="264"/>
    </location>
</feature>
<dbReference type="Gene3D" id="1.10.150.320">
    <property type="entry name" value="Photosystem II 12 kDa extrinsic protein"/>
    <property type="match status" value="1"/>
</dbReference>
<keyword evidence="4" id="KW-0238">DNA-binding</keyword>
<feature type="compositionally biased region" description="Low complexity" evidence="1">
    <location>
        <begin position="115"/>
        <end position="131"/>
    </location>
</feature>
<dbReference type="GO" id="GO:0003677">
    <property type="term" value="F:DNA binding"/>
    <property type="evidence" value="ECO:0007669"/>
    <property type="project" value="UniProtKB-KW"/>
</dbReference>
<feature type="compositionally biased region" description="Low complexity" evidence="1">
    <location>
        <begin position="220"/>
        <end position="232"/>
    </location>
</feature>
<keyword evidence="5" id="KW-1185">Reference proteome</keyword>
<feature type="region of interest" description="Disordered" evidence="1">
    <location>
        <begin position="196"/>
        <end position="232"/>
    </location>
</feature>
<dbReference type="InterPro" id="IPR010994">
    <property type="entry name" value="RuvA_2-like"/>
</dbReference>
<protein>
    <submittedName>
        <fullName evidence="4">DNA-binding protein</fullName>
    </submittedName>
</protein>